<dbReference type="NCBIfam" id="TIGR02543">
    <property type="entry name" value="List_Bact_rpt"/>
    <property type="match status" value="1"/>
</dbReference>
<accession>A0ABR7MUU5</accession>
<proteinExistence type="predicted"/>
<comment type="caution">
    <text evidence="5">The sequence shown here is derived from an EMBL/GenBank/DDBJ whole genome shotgun (WGS) entry which is preliminary data.</text>
</comment>
<sequence>MLLGRVKKVISGLVALSMLTTFAVPSGMAKAADSSELKNPVVSKTETTWDRVVFGSYYSEVQEKDVPITWRVLNVSGNDAFLISDEILAMKNYNDEAKAVTWADSSLRSWLNDDFFNYAFTEEERAAVIQTEIQNNNFDLTQTDYEMTNDYVYLPSYQEMQLKSYGFSNNILDHESRLAYTNTYLEASNIDDTDDPADDSTDIGAQWLLRTNGENRNTVCYVDESGALSNDYDILMTDTSEGMEDDNLCGVRPVLHLDLSKTDCYTVTSSFTQTFDPDWGGSDIDDENVKVNLWSCVWFGNYYQSDEKGQTKDPIKWRVLKKDGNDLYLMADKLLDVLPYGTTETTDWSDSTLRTWLNDTFINEAFNDTQKAAIVDTSYCDSDASIKDKIAIPSKAEATLASEETVAAGDEEYCTAAATVYSSKKLDVEKDTYVEGSYWLRDVCETGYDESSDIEYVEGYKNYINCIEGNSFQVTSAYPEATGIAVRPVLHLDASKINVWQNAGEICENEEINEIPYGSGTADISKIKSPTLVNDDYTGSETVYKVSTWDCVWFGNYYQTSSTAKTPVKWRVLDKDDTKNTAVLIADAVLDAQKYDEDGTSNGWSDATLREWLNTTMYQELFSEREKEAIVETDTTVKQEGDEDCEAATGSAISTTDRVYLLAESDFVNELYGLIQEDADVSPTCKAIATAYLEKKYPLLGAAGTVVNWWMRDKGYSVDSANYVDTTGTISEEYKEKLYGIRPVITVDLSKATLYDAGTVSSDGKIEEKAYPDNTTKDPGDNGNIGTKDPGIQNPSTGTNTTDNKTGVTPSTGNAKKTYTITYKLNGGINASNPTTYTEGSAALTLQKAKRARYLFAGWYRDAKFKNAVTKLSNLTQNITVYAKWKKVTVSKVSLKKAKKSGKKKCKLTWKKCKRIAGYEIACGTNKKFKKAKKTTAKAKVTSKKITIKKGKKNYIRIRAFAKDSMGKKVYGKWSKVKVVK</sequence>
<feature type="compositionally biased region" description="Polar residues" evidence="2">
    <location>
        <begin position="793"/>
        <end position="811"/>
    </location>
</feature>
<dbReference type="EMBL" id="JACRSW010000030">
    <property type="protein sequence ID" value="MBC8557581.1"/>
    <property type="molecule type" value="Genomic_DNA"/>
</dbReference>
<name>A0ABR7MUU5_9FIRM</name>
<evidence type="ECO:0000313" key="5">
    <source>
        <dbReference type="EMBL" id="MBC8557581.1"/>
    </source>
</evidence>
<feature type="chain" id="PRO_5046304342" evidence="3">
    <location>
        <begin position="24"/>
        <end position="981"/>
    </location>
</feature>
<dbReference type="Pfam" id="PF19789">
    <property type="entry name" value="DUF6273"/>
    <property type="match status" value="3"/>
</dbReference>
<dbReference type="Pfam" id="PF09479">
    <property type="entry name" value="Flg_new"/>
    <property type="match status" value="1"/>
</dbReference>
<feature type="region of interest" description="Disordered" evidence="2">
    <location>
        <begin position="765"/>
        <end position="811"/>
    </location>
</feature>
<dbReference type="InterPro" id="IPR042229">
    <property type="entry name" value="Listeria/Bacterioides_rpt_sf"/>
</dbReference>
<feature type="compositionally biased region" description="Basic and acidic residues" evidence="2">
    <location>
        <begin position="765"/>
        <end position="780"/>
    </location>
</feature>
<dbReference type="RefSeq" id="WP_249304877.1">
    <property type="nucleotide sequence ID" value="NZ_JACRSW010000030.1"/>
</dbReference>
<feature type="signal peptide" evidence="3">
    <location>
        <begin position="1"/>
        <end position="23"/>
    </location>
</feature>
<evidence type="ECO:0000259" key="4">
    <source>
        <dbReference type="Pfam" id="PF19789"/>
    </source>
</evidence>
<dbReference type="InterPro" id="IPR046240">
    <property type="entry name" value="DUF6273"/>
</dbReference>
<protein>
    <submittedName>
        <fullName evidence="5">InlB B-repeat-containing protein</fullName>
    </submittedName>
</protein>
<dbReference type="Gene3D" id="2.60.40.4270">
    <property type="entry name" value="Listeria-Bacteroides repeat domain"/>
    <property type="match status" value="1"/>
</dbReference>
<evidence type="ECO:0000256" key="2">
    <source>
        <dbReference type="SAM" id="MobiDB-lite"/>
    </source>
</evidence>
<evidence type="ECO:0000256" key="3">
    <source>
        <dbReference type="SAM" id="SignalP"/>
    </source>
</evidence>
<organism evidence="5 6">
    <name type="scientific">Jutongia hominis</name>
    <dbReference type="NCBI Taxonomy" id="2763664"/>
    <lineage>
        <taxon>Bacteria</taxon>
        <taxon>Bacillati</taxon>
        <taxon>Bacillota</taxon>
        <taxon>Clostridia</taxon>
        <taxon>Lachnospirales</taxon>
        <taxon>Lachnospiraceae</taxon>
        <taxon>Jutongia</taxon>
    </lineage>
</organism>
<dbReference type="InterPro" id="IPR013378">
    <property type="entry name" value="InlB-like_B-rpt"/>
</dbReference>
<gene>
    <name evidence="5" type="ORF">H8700_07650</name>
</gene>
<feature type="domain" description="DUF6273" evidence="4">
    <location>
        <begin position="580"/>
        <end position="748"/>
    </location>
</feature>
<evidence type="ECO:0000313" key="6">
    <source>
        <dbReference type="Proteomes" id="UP000637513"/>
    </source>
</evidence>
<reference evidence="5 6" key="1">
    <citation type="submission" date="2020-08" db="EMBL/GenBank/DDBJ databases">
        <title>Genome public.</title>
        <authorList>
            <person name="Liu C."/>
            <person name="Sun Q."/>
        </authorList>
    </citation>
    <scope>NUCLEOTIDE SEQUENCE [LARGE SCALE GENOMIC DNA]</scope>
    <source>
        <strain evidence="5 6">BX3</strain>
    </source>
</reference>
<feature type="domain" description="DUF6273" evidence="4">
    <location>
        <begin position="329"/>
        <end position="493"/>
    </location>
</feature>
<feature type="domain" description="DUF6273" evidence="4">
    <location>
        <begin position="78"/>
        <end position="258"/>
    </location>
</feature>
<evidence type="ECO:0000256" key="1">
    <source>
        <dbReference type="ARBA" id="ARBA00004196"/>
    </source>
</evidence>
<keyword evidence="3" id="KW-0732">Signal</keyword>
<keyword evidence="6" id="KW-1185">Reference proteome</keyword>
<comment type="subcellular location">
    <subcellularLocation>
        <location evidence="1">Cell envelope</location>
    </subcellularLocation>
</comment>
<dbReference type="Proteomes" id="UP000637513">
    <property type="component" value="Unassembled WGS sequence"/>
</dbReference>